<dbReference type="OrthoDB" id="1166685at2759"/>
<dbReference type="Proteomes" id="UP000250321">
    <property type="component" value="Unassembled WGS sequence"/>
</dbReference>
<sequence>MALKKSKASKVSTYAPDWISRRGVAEHAKEFQMALAQEHTGNSDDIDWGSREMNLERLGPNPEVPLTKDYLPWNSWVDEMKPHHKDKCMQNGIFYVIMLSKHQIVLNASLLGVALCYWDSTSNNE</sequence>
<dbReference type="EMBL" id="PJQY01001716">
    <property type="protein sequence ID" value="PQQ00293.1"/>
    <property type="molecule type" value="Genomic_DNA"/>
</dbReference>
<dbReference type="AlphaFoldDB" id="A0A314Y1Y2"/>
<proteinExistence type="predicted"/>
<gene>
    <name evidence="1" type="ORF">Pyn_32355</name>
</gene>
<evidence type="ECO:0000313" key="1">
    <source>
        <dbReference type="EMBL" id="PQQ00293.1"/>
    </source>
</evidence>
<name>A0A314Y1Y2_PRUYE</name>
<comment type="caution">
    <text evidence="1">The sequence shown here is derived from an EMBL/GenBank/DDBJ whole genome shotgun (WGS) entry which is preliminary data.</text>
</comment>
<accession>A0A314Y1Y2</accession>
<reference evidence="1 2" key="1">
    <citation type="submission" date="2018-02" db="EMBL/GenBank/DDBJ databases">
        <title>Draft genome of wild Prunus yedoensis var. nudiflora.</title>
        <authorList>
            <person name="Baek S."/>
            <person name="Kim J.-H."/>
            <person name="Choi K."/>
            <person name="Kim G.-B."/>
            <person name="Cho A."/>
            <person name="Jang H."/>
            <person name="Shin C.-H."/>
            <person name="Yu H.-J."/>
            <person name="Mun J.-H."/>
        </authorList>
    </citation>
    <scope>NUCLEOTIDE SEQUENCE [LARGE SCALE GENOMIC DNA]</scope>
    <source>
        <strain evidence="2">cv. Jeju island</strain>
        <tissue evidence="1">Leaf</tissue>
    </source>
</reference>
<evidence type="ECO:0000313" key="2">
    <source>
        <dbReference type="Proteomes" id="UP000250321"/>
    </source>
</evidence>
<keyword evidence="2" id="KW-1185">Reference proteome</keyword>
<protein>
    <submittedName>
        <fullName evidence="1">Uncharacterized protein</fullName>
    </submittedName>
</protein>
<organism evidence="1 2">
    <name type="scientific">Prunus yedoensis var. nudiflora</name>
    <dbReference type="NCBI Taxonomy" id="2094558"/>
    <lineage>
        <taxon>Eukaryota</taxon>
        <taxon>Viridiplantae</taxon>
        <taxon>Streptophyta</taxon>
        <taxon>Embryophyta</taxon>
        <taxon>Tracheophyta</taxon>
        <taxon>Spermatophyta</taxon>
        <taxon>Magnoliopsida</taxon>
        <taxon>eudicotyledons</taxon>
        <taxon>Gunneridae</taxon>
        <taxon>Pentapetalae</taxon>
        <taxon>rosids</taxon>
        <taxon>fabids</taxon>
        <taxon>Rosales</taxon>
        <taxon>Rosaceae</taxon>
        <taxon>Amygdaloideae</taxon>
        <taxon>Amygdaleae</taxon>
        <taxon>Prunus</taxon>
    </lineage>
</organism>